<feature type="compositionally biased region" description="Polar residues" evidence="1">
    <location>
        <begin position="170"/>
        <end position="191"/>
    </location>
</feature>
<evidence type="ECO:0000313" key="3">
    <source>
        <dbReference type="Proteomes" id="UP000572754"/>
    </source>
</evidence>
<reference evidence="2 3" key="2">
    <citation type="submission" date="2020-05" db="EMBL/GenBank/DDBJ databases">
        <title>Identification and distribution of gene clusters putatively required for synthesis of sphingolipid metabolism inhibitors in phylogenetically diverse species of the filamentous fungus Fusarium.</title>
        <authorList>
            <person name="Kim H.-S."/>
            <person name="Busman M."/>
            <person name="Brown D.W."/>
            <person name="Divon H."/>
            <person name="Uhlig S."/>
            <person name="Proctor R.H."/>
        </authorList>
    </citation>
    <scope>NUCLEOTIDE SEQUENCE [LARGE SCALE GENOMIC DNA]</scope>
    <source>
        <strain evidence="2 3">NRRL 25331</strain>
    </source>
</reference>
<sequence length="446" mass="50515">MPVPKTDEEIMASWSPQEWKFHDWGEKNHENILNTQSRDAEWDALRKLIRQAWPDPDDRRKYFEWAYVWNGRRFARNNYVMNTEDYIEMISQANFLDMGKVDRLSRNVLDYPTPFVAIGETNFGRVFSGYAFTPMNDLLEPTYPDSGSDVLGNMILALNIHVPHSPPLSPGSSVHSFDTESDSNSSASTELSQTFPSPTSSQPHSSAWVDSSNITRENSPDSVASNADLQTLLGVRLGFSNGPSSVFNAIHRKGGHLMATIPSAMEKMHTNIRATRESGPQDFVFVQLGLLWTFTGDWKKARQGNPNDDKRGEWNPNGFAVVVRLSPKGEPGKVYALRHPNAVPRLEKIEDDLIEIWKSEGNKKSTYKRGFMLKHYKPGHPHPKSDSSFWIAKIADSIQELGSYEREFEFDVFPSNEPQIVNAKIWIYGLDGPALTPVREPDEIDI</sequence>
<dbReference type="AlphaFoldDB" id="A0A8H5WER2"/>
<organism evidence="2 3">
    <name type="scientific">Fusarium circinatum</name>
    <name type="common">Pitch canker fungus</name>
    <name type="synonym">Gibberella circinata</name>
    <dbReference type="NCBI Taxonomy" id="48490"/>
    <lineage>
        <taxon>Eukaryota</taxon>
        <taxon>Fungi</taxon>
        <taxon>Dikarya</taxon>
        <taxon>Ascomycota</taxon>
        <taxon>Pezizomycotina</taxon>
        <taxon>Sordariomycetes</taxon>
        <taxon>Hypocreomycetidae</taxon>
        <taxon>Hypocreales</taxon>
        <taxon>Nectriaceae</taxon>
        <taxon>Fusarium</taxon>
        <taxon>Fusarium fujikuroi species complex</taxon>
    </lineage>
</organism>
<reference evidence="3" key="1">
    <citation type="journal article" date="2020" name="BMC Genomics">
        <title>Correction to: Identification and distribution of gene clusters required for synthesis of sphingolipid metabolism inhibitors in diverse species of the filamentous fungus Fusarium.</title>
        <authorList>
            <person name="Kim H.S."/>
            <person name="Lohmar J.M."/>
            <person name="Busman M."/>
            <person name="Brown D.W."/>
            <person name="Naumann T.A."/>
            <person name="Divon H.H."/>
            <person name="Lysoe E."/>
            <person name="Uhlig S."/>
            <person name="Proctor R.H."/>
        </authorList>
    </citation>
    <scope>NUCLEOTIDE SEQUENCE [LARGE SCALE GENOMIC DNA]</scope>
    <source>
        <strain evidence="3">NRRL 25331</strain>
    </source>
</reference>
<keyword evidence="3" id="KW-1185">Reference proteome</keyword>
<feature type="compositionally biased region" description="Polar residues" evidence="1">
    <location>
        <begin position="208"/>
        <end position="223"/>
    </location>
</feature>
<gene>
    <name evidence="2" type="ORF">FCIRC_13313</name>
</gene>
<feature type="region of interest" description="Disordered" evidence="1">
    <location>
        <begin position="169"/>
        <end position="223"/>
    </location>
</feature>
<evidence type="ECO:0000313" key="2">
    <source>
        <dbReference type="EMBL" id="KAF5657301.1"/>
    </source>
</evidence>
<name>A0A8H5WER2_FUSCI</name>
<accession>A0A8H5WER2</accession>
<feature type="compositionally biased region" description="Low complexity" evidence="1">
    <location>
        <begin position="192"/>
        <end position="206"/>
    </location>
</feature>
<protein>
    <submittedName>
        <fullName evidence="2">Uncharacterized protein</fullName>
    </submittedName>
</protein>
<dbReference type="EMBL" id="JAAQPE010000654">
    <property type="protein sequence ID" value="KAF5657301.1"/>
    <property type="molecule type" value="Genomic_DNA"/>
</dbReference>
<comment type="caution">
    <text evidence="2">The sequence shown here is derived from an EMBL/GenBank/DDBJ whole genome shotgun (WGS) entry which is preliminary data.</text>
</comment>
<dbReference type="Proteomes" id="UP000572754">
    <property type="component" value="Unassembled WGS sequence"/>
</dbReference>
<evidence type="ECO:0000256" key="1">
    <source>
        <dbReference type="SAM" id="MobiDB-lite"/>
    </source>
</evidence>
<proteinExistence type="predicted"/>